<dbReference type="GO" id="GO:0032790">
    <property type="term" value="P:ribosome disassembly"/>
    <property type="evidence" value="ECO:0007669"/>
    <property type="project" value="TreeGrafter"/>
</dbReference>
<dbReference type="RefSeq" id="WP_145068090.1">
    <property type="nucleotide sequence ID" value="NZ_CP036287.1"/>
</dbReference>
<dbReference type="InterPro" id="IPR053905">
    <property type="entry name" value="EF-G-like_DII"/>
</dbReference>
<gene>
    <name evidence="9" type="primary">fusA_2</name>
    <name evidence="9" type="ORF">Pla133_38830</name>
</gene>
<dbReference type="GO" id="GO:0003924">
    <property type="term" value="F:GTPase activity"/>
    <property type="evidence" value="ECO:0007669"/>
    <property type="project" value="InterPro"/>
</dbReference>
<evidence type="ECO:0000256" key="7">
    <source>
        <dbReference type="SAM" id="MobiDB-lite"/>
    </source>
</evidence>
<dbReference type="InterPro" id="IPR009022">
    <property type="entry name" value="EFG_III"/>
</dbReference>
<reference evidence="9 10" key="1">
    <citation type="submission" date="2019-02" db="EMBL/GenBank/DDBJ databases">
        <title>Deep-cultivation of Planctomycetes and their phenomic and genomic characterization uncovers novel biology.</title>
        <authorList>
            <person name="Wiegand S."/>
            <person name="Jogler M."/>
            <person name="Boedeker C."/>
            <person name="Pinto D."/>
            <person name="Vollmers J."/>
            <person name="Rivas-Marin E."/>
            <person name="Kohn T."/>
            <person name="Peeters S.H."/>
            <person name="Heuer A."/>
            <person name="Rast P."/>
            <person name="Oberbeckmann S."/>
            <person name="Bunk B."/>
            <person name="Jeske O."/>
            <person name="Meyerdierks A."/>
            <person name="Storesund J.E."/>
            <person name="Kallscheuer N."/>
            <person name="Luecker S."/>
            <person name="Lage O.M."/>
            <person name="Pohl T."/>
            <person name="Merkel B.J."/>
            <person name="Hornburger P."/>
            <person name="Mueller R.-W."/>
            <person name="Bruemmer F."/>
            <person name="Labrenz M."/>
            <person name="Spormann A.M."/>
            <person name="Op den Camp H."/>
            <person name="Overmann J."/>
            <person name="Amann R."/>
            <person name="Jetten M.S.M."/>
            <person name="Mascher T."/>
            <person name="Medema M.H."/>
            <person name="Devos D.P."/>
            <person name="Kaster A.-K."/>
            <person name="Ovreas L."/>
            <person name="Rohde M."/>
            <person name="Galperin M.Y."/>
            <person name="Jogler C."/>
        </authorList>
    </citation>
    <scope>NUCLEOTIDE SEQUENCE [LARGE SCALE GENOMIC DNA]</scope>
    <source>
        <strain evidence="9 10">Pla133</strain>
    </source>
</reference>
<dbReference type="SMART" id="SM00889">
    <property type="entry name" value="EFG_IV"/>
    <property type="match status" value="1"/>
</dbReference>
<dbReference type="EMBL" id="CP036287">
    <property type="protein sequence ID" value="QDU68780.1"/>
    <property type="molecule type" value="Genomic_DNA"/>
</dbReference>
<accession>A0A518BP72</accession>
<keyword evidence="5" id="KW-0342">GTP-binding</keyword>
<dbReference type="FunFam" id="3.30.230.10:FF:000003">
    <property type="entry name" value="Elongation factor G"/>
    <property type="match status" value="1"/>
</dbReference>
<dbReference type="Pfam" id="PF22042">
    <property type="entry name" value="EF-G_D2"/>
    <property type="match status" value="1"/>
</dbReference>
<dbReference type="Pfam" id="PF03764">
    <property type="entry name" value="EFG_IV"/>
    <property type="match status" value="1"/>
</dbReference>
<dbReference type="NCBIfam" id="NF009891">
    <property type="entry name" value="PRK13351.1-1"/>
    <property type="match status" value="1"/>
</dbReference>
<evidence type="ECO:0000256" key="6">
    <source>
        <dbReference type="ARBA" id="ARBA00024731"/>
    </source>
</evidence>
<proteinExistence type="predicted"/>
<dbReference type="Gene3D" id="3.30.70.870">
    <property type="entry name" value="Elongation Factor G (Translational Gtpase), domain 3"/>
    <property type="match status" value="1"/>
</dbReference>
<evidence type="ECO:0000256" key="2">
    <source>
        <dbReference type="ARBA" id="ARBA00022741"/>
    </source>
</evidence>
<dbReference type="InterPro" id="IPR014721">
    <property type="entry name" value="Ribsml_uS5_D2-typ_fold_subgr"/>
</dbReference>
<sequence length="672" mass="73124">MSHAPSEIRNVAFVGHPGGGKTTLVDALALKTGATDRRGSVADKTSICDTEPEEQDKQHTLQMAIVESDWGGRDWNWIDTPGYPDFEAEVRAGMFAADLVVGVVSASGGVTHNLRRKFAAAEELGRPRALLVTHLDADNVDFDTLVMELREAFGEICVPVLLPEFDGAKWVGAHRTMKDPQSDWRKRLMDRVMDGCDDVEAVEHYLETEELTEEELIKHYPSALAAHALVPIMVCNPVKDVGLDEVLDFLNRAAPSPLQHGSLTAGGEPVHNDPSEALMGVVFAVRSDPHVGKVCMARILSGKLAASAQVQGVGEGTKPEKLGGLFRLLGGKHREPIDEAQAGGLCAFTKVEGLKVGQTFGAPGADTIAADFVAMPEPMVSMAVRPKSRADEQKIGTSLHRLEAEDPTFKVSHDPLTHELVVTGMSDLHLQLMESRLKRRFGVEIETSIPRIAYRETVRKPAEGHHRHKKQSGGRGQFGECHLRLRPAPEGAGLTFIDKVVGGAIPKNLIPAIEKGIREIAEEGILTHSKVVDVEVEVYDGKFHAVDSDEASFKMAGKRAFRDAFERASPALLEPVVVVEVHVPSDHAGTIFSDLTSHRRAHVLEQNAEADGAVTVIKAHAPLSTMQSYHRDLKSQTAGAGTWSMRLDHYAAMPAPEQQKVVQEFAKVHDDE</sequence>
<dbReference type="SUPFAM" id="SSF52540">
    <property type="entry name" value="P-loop containing nucleoside triphosphate hydrolases"/>
    <property type="match status" value="1"/>
</dbReference>
<dbReference type="PANTHER" id="PTHR43261">
    <property type="entry name" value="TRANSLATION ELONGATION FACTOR G-RELATED"/>
    <property type="match status" value="1"/>
</dbReference>
<dbReference type="GO" id="GO:0003746">
    <property type="term" value="F:translation elongation factor activity"/>
    <property type="evidence" value="ECO:0007669"/>
    <property type="project" value="UniProtKB-KW"/>
</dbReference>
<evidence type="ECO:0000256" key="4">
    <source>
        <dbReference type="ARBA" id="ARBA00022917"/>
    </source>
</evidence>
<dbReference type="GO" id="GO:0005525">
    <property type="term" value="F:GTP binding"/>
    <property type="evidence" value="ECO:0007669"/>
    <property type="project" value="UniProtKB-KW"/>
</dbReference>
<dbReference type="Pfam" id="PF14492">
    <property type="entry name" value="EFG_III"/>
    <property type="match status" value="1"/>
</dbReference>
<evidence type="ECO:0000313" key="9">
    <source>
        <dbReference type="EMBL" id="QDU68780.1"/>
    </source>
</evidence>
<dbReference type="Pfam" id="PF00679">
    <property type="entry name" value="EFG_C"/>
    <property type="match status" value="1"/>
</dbReference>
<evidence type="ECO:0000256" key="5">
    <source>
        <dbReference type="ARBA" id="ARBA00023134"/>
    </source>
</evidence>
<dbReference type="InterPro" id="IPR041095">
    <property type="entry name" value="EFG_II"/>
</dbReference>
<dbReference type="Gene3D" id="3.40.50.300">
    <property type="entry name" value="P-loop containing nucleotide triphosphate hydrolases"/>
    <property type="match status" value="1"/>
</dbReference>
<dbReference type="CDD" id="cd01434">
    <property type="entry name" value="EFG_mtEFG1_IV"/>
    <property type="match status" value="1"/>
</dbReference>
<dbReference type="PROSITE" id="PS51722">
    <property type="entry name" value="G_TR_2"/>
    <property type="match status" value="1"/>
</dbReference>
<dbReference type="PANTHER" id="PTHR43261:SF6">
    <property type="entry name" value="ELONGATION FACTOR G-LIKE PROTEIN"/>
    <property type="match status" value="1"/>
</dbReference>
<keyword evidence="4" id="KW-0648">Protein biosynthesis</keyword>
<evidence type="ECO:0000313" key="10">
    <source>
        <dbReference type="Proteomes" id="UP000316921"/>
    </source>
</evidence>
<dbReference type="InterPro" id="IPR035649">
    <property type="entry name" value="EFG_V"/>
</dbReference>
<dbReference type="CDD" id="cd03713">
    <property type="entry name" value="EFG_mtEFG_C"/>
    <property type="match status" value="1"/>
</dbReference>
<dbReference type="InterPro" id="IPR009000">
    <property type="entry name" value="Transl_B-barrel_sf"/>
</dbReference>
<dbReference type="InterPro" id="IPR000795">
    <property type="entry name" value="T_Tr_GTP-bd_dom"/>
</dbReference>
<name>A0A518BP72_9BACT</name>
<feature type="domain" description="Tr-type G" evidence="8">
    <location>
        <begin position="6"/>
        <end position="258"/>
    </location>
</feature>
<dbReference type="InterPro" id="IPR035647">
    <property type="entry name" value="EFG_III/V"/>
</dbReference>
<evidence type="ECO:0000259" key="8">
    <source>
        <dbReference type="PROSITE" id="PS51722"/>
    </source>
</evidence>
<dbReference type="Gene3D" id="3.30.70.240">
    <property type="match status" value="1"/>
</dbReference>
<organism evidence="9 10">
    <name type="scientific">Engelhardtia mirabilis</name>
    <dbReference type="NCBI Taxonomy" id="2528011"/>
    <lineage>
        <taxon>Bacteria</taxon>
        <taxon>Pseudomonadati</taxon>
        <taxon>Planctomycetota</taxon>
        <taxon>Planctomycetia</taxon>
        <taxon>Planctomycetia incertae sedis</taxon>
        <taxon>Engelhardtia</taxon>
    </lineage>
</organism>
<dbReference type="Pfam" id="PF00009">
    <property type="entry name" value="GTP_EFTU"/>
    <property type="match status" value="1"/>
</dbReference>
<dbReference type="InterPro" id="IPR020568">
    <property type="entry name" value="Ribosomal_Su5_D2-typ_SF"/>
</dbReference>
<evidence type="ECO:0000256" key="3">
    <source>
        <dbReference type="ARBA" id="ARBA00022768"/>
    </source>
</evidence>
<feature type="region of interest" description="Disordered" evidence="7">
    <location>
        <begin position="459"/>
        <end position="480"/>
    </location>
</feature>
<dbReference type="CDD" id="cd16262">
    <property type="entry name" value="EFG_III"/>
    <property type="match status" value="1"/>
</dbReference>
<dbReference type="SUPFAM" id="SSF54980">
    <property type="entry name" value="EF-G C-terminal domain-like"/>
    <property type="match status" value="2"/>
</dbReference>
<dbReference type="SUPFAM" id="SSF54211">
    <property type="entry name" value="Ribosomal protein S5 domain 2-like"/>
    <property type="match status" value="1"/>
</dbReference>
<dbReference type="AlphaFoldDB" id="A0A518BP72"/>
<comment type="function">
    <text evidence="6">Catalyzes the GTP-dependent ribosomal translocation step during translation elongation. During this step, the ribosome changes from the pre-translocational (PRE) to the post-translocational (POST) state as the newly formed A-site-bound peptidyl-tRNA and P-site-bound deacylated tRNA move to the P and E sites, respectively. Catalyzes the coordinated movement of the two tRNA molecules, the mRNA and conformational changes in the ribosome.</text>
</comment>
<keyword evidence="2" id="KW-0547">Nucleotide-binding</keyword>
<dbReference type="Gene3D" id="3.30.230.10">
    <property type="match status" value="1"/>
</dbReference>
<dbReference type="Gene3D" id="2.40.30.10">
    <property type="entry name" value="Translation factors"/>
    <property type="match status" value="1"/>
</dbReference>
<dbReference type="InterPro" id="IPR005517">
    <property type="entry name" value="Transl_elong_EFG/EF2_IV"/>
</dbReference>
<evidence type="ECO:0000256" key="1">
    <source>
        <dbReference type="ARBA" id="ARBA00017872"/>
    </source>
</evidence>
<dbReference type="Proteomes" id="UP000316921">
    <property type="component" value="Chromosome"/>
</dbReference>
<dbReference type="InterPro" id="IPR047872">
    <property type="entry name" value="EFG_IV"/>
</dbReference>
<dbReference type="KEGG" id="pbap:Pla133_38830"/>
<dbReference type="SUPFAM" id="SSF50447">
    <property type="entry name" value="Translation proteins"/>
    <property type="match status" value="1"/>
</dbReference>
<protein>
    <recommendedName>
        <fullName evidence="1">Elongation factor G</fullName>
    </recommendedName>
</protein>
<dbReference type="NCBIfam" id="NF009381">
    <property type="entry name" value="PRK12740.1-5"/>
    <property type="match status" value="1"/>
</dbReference>
<keyword evidence="10" id="KW-1185">Reference proteome</keyword>
<dbReference type="InterPro" id="IPR000640">
    <property type="entry name" value="EFG_V-like"/>
</dbReference>
<keyword evidence="3 9" id="KW-0251">Elongation factor</keyword>
<dbReference type="InterPro" id="IPR027417">
    <property type="entry name" value="P-loop_NTPase"/>
</dbReference>
<dbReference type="FunFam" id="3.30.70.240:FF:000001">
    <property type="entry name" value="Elongation factor G"/>
    <property type="match status" value="1"/>
</dbReference>
<dbReference type="SMART" id="SM00838">
    <property type="entry name" value="EFG_C"/>
    <property type="match status" value="1"/>
</dbReference>